<evidence type="ECO:0000256" key="6">
    <source>
        <dbReference type="ARBA" id="ARBA00023235"/>
    </source>
</evidence>
<feature type="binding site" evidence="8">
    <location>
        <position position="94"/>
    </location>
    <ligand>
        <name>Zn(2+)</name>
        <dbReference type="ChEBI" id="CHEBI:29105"/>
    </ligand>
</feature>
<feature type="binding site" evidence="8">
    <location>
        <position position="168"/>
    </location>
    <ligand>
        <name>Zn(2+)</name>
        <dbReference type="ChEBI" id="CHEBI:29105"/>
    </ligand>
</feature>
<comment type="cofactor">
    <cofactor evidence="8">
        <name>Zn(2+)</name>
        <dbReference type="ChEBI" id="CHEBI:29105"/>
    </cofactor>
    <text evidence="8">Binds 1 zinc ion per subunit.</text>
</comment>
<comment type="similarity">
    <text evidence="2 7">Belongs to the mannose-6-phosphate isomerase type 1 family.</text>
</comment>
<dbReference type="Pfam" id="PF20511">
    <property type="entry name" value="PMI_typeI_cat"/>
    <property type="match status" value="1"/>
</dbReference>
<dbReference type="InterPro" id="IPR051804">
    <property type="entry name" value="Carb_Metab_Reg_Kinase/Isom"/>
</dbReference>
<protein>
    <recommendedName>
        <fullName evidence="3 7">Mannose-6-phosphate isomerase</fullName>
        <ecNumber evidence="3 7">5.3.1.8</ecNumber>
    </recommendedName>
</protein>
<gene>
    <name evidence="12" type="primary">manA</name>
    <name evidence="12" type="ORF">BTJ66_05345</name>
    <name evidence="13" type="ORF">MNY58_01450</name>
</gene>
<dbReference type="OrthoDB" id="9808275at2"/>
<dbReference type="GO" id="GO:0008270">
    <property type="term" value="F:zinc ion binding"/>
    <property type="evidence" value="ECO:0007669"/>
    <property type="project" value="UniProtKB-UniRule"/>
</dbReference>
<reference evidence="14" key="2">
    <citation type="submission" date="2017-10" db="EMBL/GenBank/DDBJ databases">
        <title>Staphylococcus edaphicus sp. nov., isolated in Antarctica, harbouring mecC gene and genomic islands essential in adaptation to extreme environment.</title>
        <authorList>
            <person name="Pantucek R."/>
            <person name="Sedlacek I."/>
            <person name="Indrakova A."/>
            <person name="Vrbovska V."/>
            <person name="Maslanova I."/>
            <person name="Kovarovic V."/>
            <person name="Svec P."/>
            <person name="Kralova S."/>
            <person name="Kristofova L."/>
            <person name="Keklakova J."/>
            <person name="Petras P."/>
            <person name="Doskar J."/>
        </authorList>
    </citation>
    <scope>NUCLEOTIDE SEQUENCE [LARGE SCALE GENOMIC DNA]</scope>
    <source>
        <strain evidence="14">CCM 5085</strain>
    </source>
</reference>
<dbReference type="SUPFAM" id="SSF51182">
    <property type="entry name" value="RmlC-like cupins"/>
    <property type="match status" value="1"/>
</dbReference>
<dbReference type="EMBL" id="CP093217">
    <property type="protein sequence ID" value="UQW81809.1"/>
    <property type="molecule type" value="Genomic_DNA"/>
</dbReference>
<evidence type="ECO:0000259" key="11">
    <source>
        <dbReference type="Pfam" id="PF21621"/>
    </source>
</evidence>
<feature type="active site" evidence="9">
    <location>
        <position position="188"/>
    </location>
</feature>
<evidence type="ECO:0000313" key="15">
    <source>
        <dbReference type="Proteomes" id="UP001056588"/>
    </source>
</evidence>
<dbReference type="PANTHER" id="PTHR42742">
    <property type="entry name" value="TRANSCRIPTIONAL REPRESSOR MPRA"/>
    <property type="match status" value="1"/>
</dbReference>
<dbReference type="GO" id="GO:0004476">
    <property type="term" value="F:mannose-6-phosphate isomerase activity"/>
    <property type="evidence" value="ECO:0007669"/>
    <property type="project" value="UniProtKB-UniRule"/>
</dbReference>
<dbReference type="Proteomes" id="UP001056588">
    <property type="component" value="Chromosome"/>
</dbReference>
<keyword evidence="6 7" id="KW-0413">Isomerase</keyword>
<dbReference type="EC" id="5.3.1.8" evidence="3 7"/>
<evidence type="ECO:0000256" key="1">
    <source>
        <dbReference type="ARBA" id="ARBA00000757"/>
    </source>
</evidence>
<dbReference type="InterPro" id="IPR049071">
    <property type="entry name" value="MPI_cupin_dom"/>
</dbReference>
<organism evidence="12 14">
    <name type="scientific">Staphylococcus edaphicus</name>
    <dbReference type="NCBI Taxonomy" id="1955013"/>
    <lineage>
        <taxon>Bacteria</taxon>
        <taxon>Bacillati</taxon>
        <taxon>Bacillota</taxon>
        <taxon>Bacilli</taxon>
        <taxon>Bacillales</taxon>
        <taxon>Staphylococcaceae</taxon>
        <taxon>Staphylococcus</taxon>
    </lineage>
</organism>
<dbReference type="RefSeq" id="WP_099089939.1">
    <property type="nucleotide sequence ID" value="NZ_CP093217.1"/>
</dbReference>
<evidence type="ECO:0000259" key="10">
    <source>
        <dbReference type="Pfam" id="PF20511"/>
    </source>
</evidence>
<evidence type="ECO:0000256" key="9">
    <source>
        <dbReference type="PIRSR" id="PIRSR036894-2"/>
    </source>
</evidence>
<keyword evidence="4 7" id="KW-0479">Metal-binding</keyword>
<feature type="domain" description="Phosphomannose isomerase type I catalytic" evidence="10">
    <location>
        <begin position="4"/>
        <end position="114"/>
    </location>
</feature>
<accession>A0A2C6WLF4</accession>
<evidence type="ECO:0000313" key="12">
    <source>
        <dbReference type="EMBL" id="PHK49930.1"/>
    </source>
</evidence>
<keyword evidence="15" id="KW-1185">Reference proteome</keyword>
<evidence type="ECO:0000256" key="2">
    <source>
        <dbReference type="ARBA" id="ARBA00010772"/>
    </source>
</evidence>
<dbReference type="NCBIfam" id="TIGR00218">
    <property type="entry name" value="manA"/>
    <property type="match status" value="1"/>
</dbReference>
<evidence type="ECO:0000256" key="4">
    <source>
        <dbReference type="ARBA" id="ARBA00022723"/>
    </source>
</evidence>
<reference evidence="12" key="3">
    <citation type="submission" date="2017-10" db="EMBL/GenBank/DDBJ databases">
        <authorList>
            <person name="Vrbovska V."/>
            <person name="Kovarovic V."/>
            <person name="Indrakova A."/>
        </authorList>
    </citation>
    <scope>NUCLEOTIDE SEQUENCE</scope>
    <source>
        <strain evidence="12">CCM 8730</strain>
    </source>
</reference>
<dbReference type="Gene3D" id="2.60.120.10">
    <property type="entry name" value="Jelly Rolls"/>
    <property type="match status" value="2"/>
</dbReference>
<dbReference type="AlphaFoldDB" id="A0A2C6WLF4"/>
<dbReference type="InterPro" id="IPR011051">
    <property type="entry name" value="RmlC_Cupin_sf"/>
</dbReference>
<dbReference type="EMBL" id="MRZN01000006">
    <property type="protein sequence ID" value="PHK49930.1"/>
    <property type="molecule type" value="Genomic_DNA"/>
</dbReference>
<sequence length="311" mass="35636">MPLFLQPVFKERIWGGRALETFNYNIPNDYTGECWAISAHPNAPNTIENGKYKGKSLETVWAQDKALFGVDSDKNFPLLTKILDANDKLSVQVHPNDNYALQHEGEFGKTECWYILDAKEDAEIIYGVKAQDQKELNHMIDHKQFDSLFNKVKVKAGDFFYVPAGTVHAIGEGILILETQQSSDTTYRIYDYERKDKNGEQRELHLEQSKAVINLSSQSSNSTPKHETIQEQSYTQFVSNEFFTVERWIIEGKLNYDMQQSYCLVSVVEGSGKIETDHNTYELNKGTHFILTTEDQDVVFDGEMTLIISYV</sequence>
<evidence type="ECO:0000313" key="14">
    <source>
        <dbReference type="Proteomes" id="UP000223828"/>
    </source>
</evidence>
<dbReference type="InterPro" id="IPR014628">
    <property type="entry name" value="Man6P_isomerase_Firm_short"/>
</dbReference>
<dbReference type="InterPro" id="IPR014710">
    <property type="entry name" value="RmlC-like_jellyroll"/>
</dbReference>
<keyword evidence="5 7" id="KW-0862">Zinc</keyword>
<dbReference type="Proteomes" id="UP000223828">
    <property type="component" value="Unassembled WGS sequence"/>
</dbReference>
<reference evidence="13" key="4">
    <citation type="submission" date="2022-03" db="EMBL/GenBank/DDBJ databases">
        <title>Complete Genome Sequence of Staphylococcus edaphicus strain CCM 8731.</title>
        <authorList>
            <person name="Rimmer C.O."/>
            <person name="Thomas J.C."/>
        </authorList>
    </citation>
    <scope>NUCLEOTIDE SEQUENCE</scope>
    <source>
        <strain evidence="13">CCM 8731</strain>
    </source>
</reference>
<evidence type="ECO:0000256" key="3">
    <source>
        <dbReference type="ARBA" id="ARBA00011956"/>
    </source>
</evidence>
<comment type="catalytic activity">
    <reaction evidence="1 7">
        <text>D-mannose 6-phosphate = D-fructose 6-phosphate</text>
        <dbReference type="Rhea" id="RHEA:12356"/>
        <dbReference type="ChEBI" id="CHEBI:58735"/>
        <dbReference type="ChEBI" id="CHEBI:61527"/>
        <dbReference type="EC" id="5.3.1.8"/>
    </reaction>
</comment>
<reference evidence="12" key="1">
    <citation type="journal article" date="2017" name="Appl. Environ. Microbiol.">
        <title>Staphylococcus edaphicus sp. nov., isolated in Antarctica, harbours mecC gene and genomic islands with suspected role in adaptation to extreme environment.</title>
        <authorList>
            <person name="Pantucek R."/>
            <person name="Sedlacek I."/>
            <person name="Indrakova A."/>
            <person name="Vrbovska V."/>
            <person name="Maslanova I."/>
            <person name="Kovarovic V."/>
            <person name="Svec P."/>
            <person name="Kralova S."/>
            <person name="Kristofova L."/>
            <person name="Keklakova J."/>
            <person name="Petras P."/>
            <person name="Doskar J."/>
        </authorList>
    </citation>
    <scope>NUCLEOTIDE SEQUENCE</scope>
    <source>
        <strain evidence="12">CCM 8730</strain>
    </source>
</reference>
<dbReference type="InterPro" id="IPR046457">
    <property type="entry name" value="PMI_typeI_cat"/>
</dbReference>
<evidence type="ECO:0000313" key="13">
    <source>
        <dbReference type="EMBL" id="UQW81809.1"/>
    </source>
</evidence>
<evidence type="ECO:0000256" key="7">
    <source>
        <dbReference type="PIRNR" id="PIRNR036894"/>
    </source>
</evidence>
<dbReference type="Pfam" id="PF21621">
    <property type="entry name" value="MPI_cupin_dom"/>
    <property type="match status" value="1"/>
</dbReference>
<dbReference type="CDD" id="cd07010">
    <property type="entry name" value="cupin_PMI_type_I_N_bac"/>
    <property type="match status" value="1"/>
</dbReference>
<evidence type="ECO:0000256" key="8">
    <source>
        <dbReference type="PIRSR" id="PIRSR036894-1"/>
    </source>
</evidence>
<feature type="domain" description="Mannose-6-phosphate isomerase cupin" evidence="11">
    <location>
        <begin position="235"/>
        <end position="311"/>
    </location>
</feature>
<dbReference type="InterPro" id="IPR001250">
    <property type="entry name" value="Man6P_Isoase-1"/>
</dbReference>
<dbReference type="PIRSF" id="PIRSF036894">
    <property type="entry name" value="PMI_Firm_short"/>
    <property type="match status" value="1"/>
</dbReference>
<proteinExistence type="inferred from homology"/>
<dbReference type="PANTHER" id="PTHR42742:SF3">
    <property type="entry name" value="FRUCTOKINASE"/>
    <property type="match status" value="1"/>
</dbReference>
<evidence type="ECO:0000256" key="5">
    <source>
        <dbReference type="ARBA" id="ARBA00022833"/>
    </source>
</evidence>
<dbReference type="GO" id="GO:0005975">
    <property type="term" value="P:carbohydrate metabolic process"/>
    <property type="evidence" value="ECO:0007669"/>
    <property type="project" value="UniProtKB-UniRule"/>
</dbReference>
<name>A0A2C6WLF4_9STAP</name>
<feature type="binding site" evidence="8">
    <location>
        <position position="111"/>
    </location>
    <ligand>
        <name>Zn(2+)</name>
        <dbReference type="ChEBI" id="CHEBI:29105"/>
    </ligand>
</feature>